<evidence type="ECO:0000313" key="2">
    <source>
        <dbReference type="EMBL" id="MBB6059769.1"/>
    </source>
</evidence>
<dbReference type="InterPro" id="IPR010272">
    <property type="entry name" value="T6SS_TssF"/>
</dbReference>
<name>A0A7W9WBE9_9BACT</name>
<gene>
    <name evidence="2" type="ORF">HNQ93_002629</name>
</gene>
<feature type="coiled-coil region" evidence="1">
    <location>
        <begin position="416"/>
        <end position="443"/>
    </location>
</feature>
<keyword evidence="1" id="KW-0175">Coiled coil</keyword>
<sequence length="615" mass="68542">MHPSEDFTKAGIKSRLTQKAAEMWGYSEADLDGFDPLVQLLLEACAVELEKIGQEINNTQYRLVERLAGLLNPDVIDAPRPAHAIAQASPREPVLQLPADAQFAFQRPVLGRSASASATFFSPLQQTRLVDGAVRYLATDDHVWRVEQVGQKRPLAAATRPEPAEHRRLWIGLELTPEVASLADLSFYFDWLNEPRREAYLTYLPGETWLLGGLPLNAAQGLRAAAPDAEPLLHQEYDFLQRVEEQVRQLYAPGFVRMQSGPGTELQLYLRETFPAALAARFAPEVLETLTQPLIWLEVRFSHALPPEALATVTCGVNCFPVLNRRLNKQLFRLQPALNIFPLASEEAFLAIKEIYSLRNVVFRSTTLSTLDEHDTDTYTLRYGAGRFDARSGKEALLELLELLRDESRAFTATGTDFVANTLRELNQSLARLEERMGQADIGQTGDPAPYVMLRPRDATDSVYLEYWSSDGEAGNRIPNGSLLQVYDGHYVDAVQLVTTTTGGRERPRPEERVFALRRNLLSRNRIVTLEDIRAACWAELGSQLGQVHIEKGFRTGGSPTAGFVRCIRVQLTPAATSRMSGPEWQRAAHELQVLLASQSAMNLPYEVSLLPAAG</sequence>
<organism evidence="2 3">
    <name type="scientific">Hymenobacter luteus</name>
    <dbReference type="NCBI Taxonomy" id="1411122"/>
    <lineage>
        <taxon>Bacteria</taxon>
        <taxon>Pseudomonadati</taxon>
        <taxon>Bacteroidota</taxon>
        <taxon>Cytophagia</taxon>
        <taxon>Cytophagales</taxon>
        <taxon>Hymenobacteraceae</taxon>
        <taxon>Hymenobacter</taxon>
    </lineage>
</organism>
<comment type="caution">
    <text evidence="2">The sequence shown here is derived from an EMBL/GenBank/DDBJ whole genome shotgun (WGS) entry which is preliminary data.</text>
</comment>
<reference evidence="2 3" key="1">
    <citation type="submission" date="2020-08" db="EMBL/GenBank/DDBJ databases">
        <title>Genomic Encyclopedia of Type Strains, Phase IV (KMG-IV): sequencing the most valuable type-strain genomes for metagenomic binning, comparative biology and taxonomic classification.</title>
        <authorList>
            <person name="Goeker M."/>
        </authorList>
    </citation>
    <scope>NUCLEOTIDE SEQUENCE [LARGE SCALE GENOMIC DNA]</scope>
    <source>
        <strain evidence="2 3">DSM 26718</strain>
    </source>
</reference>
<dbReference type="Proteomes" id="UP000532746">
    <property type="component" value="Unassembled WGS sequence"/>
</dbReference>
<accession>A0A7W9WBE9</accession>
<dbReference type="Pfam" id="PF05947">
    <property type="entry name" value="T6SS_TssF"/>
    <property type="match status" value="1"/>
</dbReference>
<evidence type="ECO:0000256" key="1">
    <source>
        <dbReference type="SAM" id="Coils"/>
    </source>
</evidence>
<evidence type="ECO:0000313" key="3">
    <source>
        <dbReference type="Proteomes" id="UP000532746"/>
    </source>
</evidence>
<dbReference type="EMBL" id="JACHGG010000003">
    <property type="protein sequence ID" value="MBB6059769.1"/>
    <property type="molecule type" value="Genomic_DNA"/>
</dbReference>
<keyword evidence="3" id="KW-1185">Reference proteome</keyword>
<dbReference type="AlphaFoldDB" id="A0A7W9WBE9"/>
<evidence type="ECO:0008006" key="4">
    <source>
        <dbReference type="Google" id="ProtNLM"/>
    </source>
</evidence>
<protein>
    <recommendedName>
        <fullName evidence="4">Type VI secretion system baseplate subunit TssF</fullName>
    </recommendedName>
</protein>
<dbReference type="RefSeq" id="WP_183403790.1">
    <property type="nucleotide sequence ID" value="NZ_JACHGG010000003.1"/>
</dbReference>
<proteinExistence type="predicted"/>